<dbReference type="EMBL" id="KN837238">
    <property type="protein sequence ID" value="KIJ31676.1"/>
    <property type="molecule type" value="Genomic_DNA"/>
</dbReference>
<name>A0A0C9V2A3_SPHS4</name>
<gene>
    <name evidence="2" type="ORF">M422DRAFT_53262</name>
</gene>
<feature type="transmembrane region" description="Helical" evidence="1">
    <location>
        <begin position="274"/>
        <end position="295"/>
    </location>
</feature>
<dbReference type="Proteomes" id="UP000054279">
    <property type="component" value="Unassembled WGS sequence"/>
</dbReference>
<keyword evidence="1" id="KW-1133">Transmembrane helix</keyword>
<evidence type="ECO:0000313" key="3">
    <source>
        <dbReference type="Proteomes" id="UP000054279"/>
    </source>
</evidence>
<proteinExistence type="predicted"/>
<sequence length="342" mass="38546">MFKDHSIIVVLFEISQSTINYSAFVQQRTVFLEFSVLNASTGVLSNNRSEYFHRKAFHDSDFAFIVHDYFISIEEEENRLNTFGSGGLFLNLGGILYLLNRYIGLVIYTLIVILHASLSHKRTHWLLQVLILAPSCRFRPFTIIGAVQGVYLNTVSFILALIRTYIPNSYPSLRPLGYVAINRVTTGHSSSKVDSGCYLSAMPNNARFVWIVPLFLEFLLCVLISWKAFKAFKSDTESPLLKSIAIQSSALQNFGMLFLLLANAIIWLTRSEQFYQAGVWWTTALPCVMGSRLVLNIRRTASNDTSAIFLSGPLPLYSNSSTTMVFLEPPSRYAQSTDSILL</sequence>
<evidence type="ECO:0000256" key="1">
    <source>
        <dbReference type="SAM" id="Phobius"/>
    </source>
</evidence>
<accession>A0A0C9V2A3</accession>
<keyword evidence="1" id="KW-0472">Membrane</keyword>
<keyword evidence="3" id="KW-1185">Reference proteome</keyword>
<evidence type="ECO:0000313" key="2">
    <source>
        <dbReference type="EMBL" id="KIJ31676.1"/>
    </source>
</evidence>
<keyword evidence="1" id="KW-0812">Transmembrane</keyword>
<organism evidence="2 3">
    <name type="scientific">Sphaerobolus stellatus (strain SS14)</name>
    <dbReference type="NCBI Taxonomy" id="990650"/>
    <lineage>
        <taxon>Eukaryota</taxon>
        <taxon>Fungi</taxon>
        <taxon>Dikarya</taxon>
        <taxon>Basidiomycota</taxon>
        <taxon>Agaricomycotina</taxon>
        <taxon>Agaricomycetes</taxon>
        <taxon>Phallomycetidae</taxon>
        <taxon>Geastrales</taxon>
        <taxon>Sphaerobolaceae</taxon>
        <taxon>Sphaerobolus</taxon>
    </lineage>
</organism>
<feature type="transmembrane region" description="Helical" evidence="1">
    <location>
        <begin position="208"/>
        <end position="229"/>
    </location>
</feature>
<protein>
    <submittedName>
        <fullName evidence="2">Uncharacterized protein</fullName>
    </submittedName>
</protein>
<reference evidence="2 3" key="1">
    <citation type="submission" date="2014-06" db="EMBL/GenBank/DDBJ databases">
        <title>Evolutionary Origins and Diversification of the Mycorrhizal Mutualists.</title>
        <authorList>
            <consortium name="DOE Joint Genome Institute"/>
            <consortium name="Mycorrhizal Genomics Consortium"/>
            <person name="Kohler A."/>
            <person name="Kuo A."/>
            <person name="Nagy L.G."/>
            <person name="Floudas D."/>
            <person name="Copeland A."/>
            <person name="Barry K.W."/>
            <person name="Cichocki N."/>
            <person name="Veneault-Fourrey C."/>
            <person name="LaButti K."/>
            <person name="Lindquist E.A."/>
            <person name="Lipzen A."/>
            <person name="Lundell T."/>
            <person name="Morin E."/>
            <person name="Murat C."/>
            <person name="Riley R."/>
            <person name="Ohm R."/>
            <person name="Sun H."/>
            <person name="Tunlid A."/>
            <person name="Henrissat B."/>
            <person name="Grigoriev I.V."/>
            <person name="Hibbett D.S."/>
            <person name="Martin F."/>
        </authorList>
    </citation>
    <scope>NUCLEOTIDE SEQUENCE [LARGE SCALE GENOMIC DNA]</scope>
    <source>
        <strain evidence="2 3">SS14</strain>
    </source>
</reference>
<feature type="transmembrane region" description="Helical" evidence="1">
    <location>
        <begin position="141"/>
        <end position="166"/>
    </location>
</feature>
<dbReference type="HOGENOM" id="CLU_811747_0_0_1"/>
<feature type="transmembrane region" description="Helical" evidence="1">
    <location>
        <begin position="250"/>
        <end position="268"/>
    </location>
</feature>
<feature type="transmembrane region" description="Helical" evidence="1">
    <location>
        <begin position="102"/>
        <end position="120"/>
    </location>
</feature>
<dbReference type="AlphaFoldDB" id="A0A0C9V2A3"/>